<dbReference type="SMART" id="SM00060">
    <property type="entry name" value="FN3"/>
    <property type="match status" value="2"/>
</dbReference>
<feature type="domain" description="Fibronectin type-III" evidence="2">
    <location>
        <begin position="409"/>
        <end position="500"/>
    </location>
</feature>
<evidence type="ECO:0000259" key="2">
    <source>
        <dbReference type="PROSITE" id="PS50853"/>
    </source>
</evidence>
<evidence type="ECO:0000313" key="3">
    <source>
        <dbReference type="EMBL" id="EPY04390.1"/>
    </source>
</evidence>
<dbReference type="CDD" id="cd08547">
    <property type="entry name" value="Type_II_cohesin"/>
    <property type="match status" value="1"/>
</dbReference>
<dbReference type="InterPro" id="IPR036116">
    <property type="entry name" value="FN3_sf"/>
</dbReference>
<reference evidence="3 4" key="1">
    <citation type="submission" date="2013-05" db="EMBL/GenBank/DDBJ databases">
        <authorList>
            <person name="Strain E.A."/>
            <person name="Brown E."/>
            <person name="Allard M.W."/>
            <person name="Luo Y.L."/>
        </authorList>
    </citation>
    <scope>NUCLEOTIDE SEQUENCE [LARGE SCALE GENOMIC DNA]</scope>
    <source>
        <strain evidence="3 4">TS-15</strain>
    </source>
</reference>
<dbReference type="InterPro" id="IPR013783">
    <property type="entry name" value="Ig-like_fold"/>
</dbReference>
<accession>S9U1H6</accession>
<dbReference type="Gene3D" id="2.60.40.680">
    <property type="match status" value="1"/>
</dbReference>
<dbReference type="InterPro" id="IPR002102">
    <property type="entry name" value="Cohesin_dom"/>
</dbReference>
<gene>
    <name evidence="3" type="ORF">PAALTS15_25054</name>
</gene>
<dbReference type="Proteomes" id="UP000015344">
    <property type="component" value="Unassembled WGS sequence"/>
</dbReference>
<dbReference type="PROSITE" id="PS50853">
    <property type="entry name" value="FN3"/>
    <property type="match status" value="2"/>
</dbReference>
<dbReference type="InterPro" id="IPR003961">
    <property type="entry name" value="FN3_dom"/>
</dbReference>
<name>S9U1H6_PAEAL</name>
<feature type="domain" description="Fibronectin type-III" evidence="2">
    <location>
        <begin position="161"/>
        <end position="251"/>
    </location>
</feature>
<dbReference type="GO" id="GO:0000272">
    <property type="term" value="P:polysaccharide catabolic process"/>
    <property type="evidence" value="ECO:0007669"/>
    <property type="project" value="InterPro"/>
</dbReference>
<dbReference type="Gene3D" id="2.60.40.10">
    <property type="entry name" value="Immunoglobulins"/>
    <property type="match status" value="2"/>
</dbReference>
<dbReference type="CDD" id="cd00063">
    <property type="entry name" value="FN3"/>
    <property type="match status" value="2"/>
</dbReference>
<dbReference type="GO" id="GO:0030246">
    <property type="term" value="F:carbohydrate binding"/>
    <property type="evidence" value="ECO:0007669"/>
    <property type="project" value="InterPro"/>
</dbReference>
<dbReference type="eggNOG" id="COG4733">
    <property type="taxonomic scope" value="Bacteria"/>
</dbReference>
<feature type="signal peptide" evidence="1">
    <location>
        <begin position="1"/>
        <end position="26"/>
    </location>
</feature>
<protein>
    <submittedName>
        <fullName evidence="3">Cellulosome anchoring protein cohesin region</fullName>
    </submittedName>
</protein>
<keyword evidence="1" id="KW-0732">Signal</keyword>
<feature type="chain" id="PRO_5004558165" evidence="1">
    <location>
        <begin position="27"/>
        <end position="708"/>
    </location>
</feature>
<dbReference type="Pfam" id="PF00963">
    <property type="entry name" value="Cohesin"/>
    <property type="match status" value="1"/>
</dbReference>
<dbReference type="SUPFAM" id="SSF49384">
    <property type="entry name" value="Carbohydrate-binding domain"/>
    <property type="match status" value="1"/>
</dbReference>
<dbReference type="PATRIC" id="fig|1117108.3.peg.5179"/>
<proteinExistence type="predicted"/>
<evidence type="ECO:0000313" key="4">
    <source>
        <dbReference type="Proteomes" id="UP000015344"/>
    </source>
</evidence>
<sequence length="708" mass="76740">MKASKKYLAFLAFLLIMLMVPQKGYAAVDYSGGLLDGVRVDLALGEKLLPGNFVISDNNEGSAYTLTGRDGDADRAIAKFVEPATVRAIRLKADKALSVAFFDNNGEYIQVNGENVTKISSEQADGRLIEIPRANYISKVALINDSKEPVNISEFNIYEYVMKPPVLSSNAGSNSVNLKWNRVAAAEYYTIERSTTPGGPYQKIDSVLGSASTYHDRNLVNGKTYYYVITPVNPIGSGPKSNEASATPSSGAILDIESAKDYSGGWLDGYYVGYCLSEDGTYVEMASSKDGFYRPVIPDYRKDSGMFSMTGRTGYGGDQGRAIANLVEPATVRAIRLNANNALSVAFFDKDGAYIKVNGENVTKISLEQADGRLIEIPRTSDIASVALFNDPMKPEPVNVFEFNIYEYAMEPPVLSTNAEKNSVNLKWSQVADTIGYVIERSTTPSGPYEKIGDVADGTTTTYRDLNLENGKTYYYVVSPIYGNKTGPKSNEVSATPHASEVTLDIESAKDKVLLDETFTVAVVLNNATNIYAEDFNVKYDKTQFQLVNVEAADHMGLFHKGNVSEDTVRLITASLGKDYGINGKGTLVHFTFKAIGLGSGKIDVAKGKIADNGTTETTLAERNFGKKVIEVVVDGGGNGNGNGNGDGKSTNFTLKHLGFLGFNYTEDKNKLTDELKNLLGSTGNVADLDLVQLTNAILANPNYDFNK</sequence>
<dbReference type="AlphaFoldDB" id="S9U1H6"/>
<evidence type="ECO:0000256" key="1">
    <source>
        <dbReference type="SAM" id="SignalP"/>
    </source>
</evidence>
<comment type="caution">
    <text evidence="3">The sequence shown here is derived from an EMBL/GenBank/DDBJ whole genome shotgun (WGS) entry which is preliminary data.</text>
</comment>
<dbReference type="SUPFAM" id="SSF49265">
    <property type="entry name" value="Fibronectin type III"/>
    <property type="match status" value="2"/>
</dbReference>
<dbReference type="RefSeq" id="WP_021262186.1">
    <property type="nucleotide sequence ID" value="NZ_ATMT01000086.1"/>
</dbReference>
<dbReference type="InterPro" id="IPR008965">
    <property type="entry name" value="CBM2/CBM3_carb-bd_dom_sf"/>
</dbReference>
<dbReference type="EMBL" id="ATMT01000086">
    <property type="protein sequence ID" value="EPY04390.1"/>
    <property type="molecule type" value="Genomic_DNA"/>
</dbReference>
<organism evidence="3 4">
    <name type="scientific">Paenibacillus alvei TS-15</name>
    <dbReference type="NCBI Taxonomy" id="1117108"/>
    <lineage>
        <taxon>Bacteria</taxon>
        <taxon>Bacillati</taxon>
        <taxon>Bacillota</taxon>
        <taxon>Bacilli</taxon>
        <taxon>Bacillales</taxon>
        <taxon>Paenibacillaceae</taxon>
        <taxon>Paenibacillus</taxon>
    </lineage>
</organism>